<name>A0A382YYN1_9ZZZZ</name>
<dbReference type="EMBL" id="UINC01179594">
    <property type="protein sequence ID" value="SVD88346.1"/>
    <property type="molecule type" value="Genomic_DNA"/>
</dbReference>
<sequence>MYQEGLLVYEIEFLHLNQPYGDWHHILTVEHTEYGILSHSDSLILQHA</sequence>
<evidence type="ECO:0000313" key="1">
    <source>
        <dbReference type="EMBL" id="SVD88346.1"/>
    </source>
</evidence>
<proteinExistence type="predicted"/>
<gene>
    <name evidence="1" type="ORF">METZ01_LOCUS441200</name>
</gene>
<accession>A0A382YYN1</accession>
<dbReference type="AlphaFoldDB" id="A0A382YYN1"/>
<organism evidence="1">
    <name type="scientific">marine metagenome</name>
    <dbReference type="NCBI Taxonomy" id="408172"/>
    <lineage>
        <taxon>unclassified sequences</taxon>
        <taxon>metagenomes</taxon>
        <taxon>ecological metagenomes</taxon>
    </lineage>
</organism>
<reference evidence="1" key="1">
    <citation type="submission" date="2018-05" db="EMBL/GenBank/DDBJ databases">
        <authorList>
            <person name="Lanie J.A."/>
            <person name="Ng W.-L."/>
            <person name="Kazmierczak K.M."/>
            <person name="Andrzejewski T.M."/>
            <person name="Davidsen T.M."/>
            <person name="Wayne K.J."/>
            <person name="Tettelin H."/>
            <person name="Glass J.I."/>
            <person name="Rusch D."/>
            <person name="Podicherti R."/>
            <person name="Tsui H.-C.T."/>
            <person name="Winkler M.E."/>
        </authorList>
    </citation>
    <scope>NUCLEOTIDE SEQUENCE</scope>
</reference>
<protein>
    <submittedName>
        <fullName evidence="1">Uncharacterized protein</fullName>
    </submittedName>
</protein>